<reference evidence="3" key="2">
    <citation type="submission" date="2023-01" db="EMBL/GenBank/DDBJ databases">
        <authorList>
            <person name="Sun Q."/>
            <person name="Evtushenko L."/>
        </authorList>
    </citation>
    <scope>NUCLEOTIDE SEQUENCE</scope>
    <source>
        <strain evidence="3">VKM B-2748</strain>
    </source>
</reference>
<dbReference type="EMBL" id="BSFL01000001">
    <property type="protein sequence ID" value="GLK78620.1"/>
    <property type="molecule type" value="Genomic_DNA"/>
</dbReference>
<keyword evidence="4" id="KW-1185">Reference proteome</keyword>
<protein>
    <submittedName>
        <fullName evidence="3">Uncharacterized protein</fullName>
    </submittedName>
</protein>
<evidence type="ECO:0000256" key="2">
    <source>
        <dbReference type="SAM" id="Phobius"/>
    </source>
</evidence>
<dbReference type="RefSeq" id="WP_271199134.1">
    <property type="nucleotide sequence ID" value="NZ_BSFL01000001.1"/>
</dbReference>
<proteinExistence type="predicted"/>
<evidence type="ECO:0000313" key="3">
    <source>
        <dbReference type="EMBL" id="GLK78620.1"/>
    </source>
</evidence>
<dbReference type="AlphaFoldDB" id="A0A9W6JML9"/>
<feature type="region of interest" description="Disordered" evidence="1">
    <location>
        <begin position="1"/>
        <end position="22"/>
    </location>
</feature>
<evidence type="ECO:0000256" key="1">
    <source>
        <dbReference type="SAM" id="MobiDB-lite"/>
    </source>
</evidence>
<accession>A0A9W6JML9</accession>
<organism evidence="3 4">
    <name type="scientific">Methylopila turkensis</name>
    <dbReference type="NCBI Taxonomy" id="1437816"/>
    <lineage>
        <taxon>Bacteria</taxon>
        <taxon>Pseudomonadati</taxon>
        <taxon>Pseudomonadota</taxon>
        <taxon>Alphaproteobacteria</taxon>
        <taxon>Hyphomicrobiales</taxon>
        <taxon>Methylopilaceae</taxon>
        <taxon>Methylopila</taxon>
    </lineage>
</organism>
<name>A0A9W6JML9_9HYPH</name>
<keyword evidence="2" id="KW-1133">Transmembrane helix</keyword>
<feature type="transmembrane region" description="Helical" evidence="2">
    <location>
        <begin position="21"/>
        <end position="42"/>
    </location>
</feature>
<evidence type="ECO:0000313" key="4">
    <source>
        <dbReference type="Proteomes" id="UP001143309"/>
    </source>
</evidence>
<feature type="transmembrane region" description="Helical" evidence="2">
    <location>
        <begin position="72"/>
        <end position="90"/>
    </location>
</feature>
<comment type="caution">
    <text evidence="3">The sequence shown here is derived from an EMBL/GenBank/DDBJ whole genome shotgun (WGS) entry which is preliminary data.</text>
</comment>
<gene>
    <name evidence="3" type="ORF">GCM10008174_03610</name>
</gene>
<keyword evidence="2" id="KW-0812">Transmembrane</keyword>
<sequence>MSENIVQFRRRPEKKPPPGPARRGLGEFAVAMTVMGLIFYLLPSLWSGVPRDLLAVINLLVAVVYVSQGPRLVAIGWIVLSFALLALTGAPSPVSYALSRASDYAQAL</sequence>
<dbReference type="Proteomes" id="UP001143309">
    <property type="component" value="Unassembled WGS sequence"/>
</dbReference>
<reference evidence="3" key="1">
    <citation type="journal article" date="2014" name="Int. J. Syst. Evol. Microbiol.">
        <title>Complete genome sequence of Corynebacterium casei LMG S-19264T (=DSM 44701T), isolated from a smear-ripened cheese.</title>
        <authorList>
            <consortium name="US DOE Joint Genome Institute (JGI-PGF)"/>
            <person name="Walter F."/>
            <person name="Albersmeier A."/>
            <person name="Kalinowski J."/>
            <person name="Ruckert C."/>
        </authorList>
    </citation>
    <scope>NUCLEOTIDE SEQUENCE</scope>
    <source>
        <strain evidence="3">VKM B-2748</strain>
    </source>
</reference>
<keyword evidence="2" id="KW-0472">Membrane</keyword>